<dbReference type="RefSeq" id="WP_146896498.1">
    <property type="nucleotide sequence ID" value="NZ_BJYS01000008.1"/>
</dbReference>
<gene>
    <name evidence="5" type="ORF">AAE02nite_14430</name>
</gene>
<dbReference type="InterPro" id="IPR009057">
    <property type="entry name" value="Homeodomain-like_sf"/>
</dbReference>
<keyword evidence="6" id="KW-1185">Reference proteome</keyword>
<keyword evidence="3" id="KW-0804">Transcription</keyword>
<evidence type="ECO:0000256" key="3">
    <source>
        <dbReference type="ARBA" id="ARBA00023163"/>
    </source>
</evidence>
<dbReference type="AlphaFoldDB" id="A0A512AVN6"/>
<evidence type="ECO:0000256" key="1">
    <source>
        <dbReference type="ARBA" id="ARBA00023015"/>
    </source>
</evidence>
<proteinExistence type="predicted"/>
<dbReference type="GO" id="GO:0043565">
    <property type="term" value="F:sequence-specific DNA binding"/>
    <property type="evidence" value="ECO:0007669"/>
    <property type="project" value="InterPro"/>
</dbReference>
<dbReference type="Gene3D" id="1.10.10.60">
    <property type="entry name" value="Homeodomain-like"/>
    <property type="match status" value="1"/>
</dbReference>
<comment type="caution">
    <text evidence="5">The sequence shown here is derived from an EMBL/GenBank/DDBJ whole genome shotgun (WGS) entry which is preliminary data.</text>
</comment>
<keyword evidence="1" id="KW-0805">Transcription regulation</keyword>
<dbReference type="SUPFAM" id="SSF51215">
    <property type="entry name" value="Regulatory protein AraC"/>
    <property type="match status" value="1"/>
</dbReference>
<dbReference type="PROSITE" id="PS01124">
    <property type="entry name" value="HTH_ARAC_FAMILY_2"/>
    <property type="match status" value="1"/>
</dbReference>
<protein>
    <submittedName>
        <fullName evidence="5">AraC family transcriptional regulator</fullName>
    </submittedName>
</protein>
<dbReference type="Pfam" id="PF12833">
    <property type="entry name" value="HTH_18"/>
    <property type="match status" value="1"/>
</dbReference>
<dbReference type="Proteomes" id="UP000321532">
    <property type="component" value="Unassembled WGS sequence"/>
</dbReference>
<dbReference type="PANTHER" id="PTHR43280">
    <property type="entry name" value="ARAC-FAMILY TRANSCRIPTIONAL REGULATOR"/>
    <property type="match status" value="1"/>
</dbReference>
<feature type="domain" description="HTH araC/xylS-type" evidence="4">
    <location>
        <begin position="179"/>
        <end position="277"/>
    </location>
</feature>
<sequence length="281" mass="33153">MQEKLTEEESSKEIIVLELTAEREVLAQHRQHYFTHILCHSGKARFRMDNQLYQIKPNDIVISLPAIEIKDLEYSRNFKATCLFVSFDLMSKNNPDIGWGIRGYLFSKENPVVHLSDVDAQKCRFNFQLLQEKQDDKAHRFQEELVNLQLQMFIMEMWNIFAKEIDKRSITDQKGALFERFLQLVQEHCMEEREVDFYADKLCITPKYLTEVCKKSSAKTASEWIQNYTTQRLIILLQNKQLSFTDIADTLHFSSLSFFSHYVKKVLGVSPSEYRLRMANL</sequence>
<dbReference type="GO" id="GO:0003700">
    <property type="term" value="F:DNA-binding transcription factor activity"/>
    <property type="evidence" value="ECO:0007669"/>
    <property type="project" value="InterPro"/>
</dbReference>
<evidence type="ECO:0000313" key="6">
    <source>
        <dbReference type="Proteomes" id="UP000321532"/>
    </source>
</evidence>
<dbReference type="OrthoDB" id="1007667at2"/>
<keyword evidence="2" id="KW-0238">DNA-binding</keyword>
<evidence type="ECO:0000313" key="5">
    <source>
        <dbReference type="EMBL" id="GEO03779.1"/>
    </source>
</evidence>
<dbReference type="SUPFAM" id="SSF46689">
    <property type="entry name" value="Homeodomain-like"/>
    <property type="match status" value="1"/>
</dbReference>
<accession>A0A512AVN6</accession>
<dbReference type="InterPro" id="IPR037923">
    <property type="entry name" value="HTH-like"/>
</dbReference>
<dbReference type="EMBL" id="BJYS01000008">
    <property type="protein sequence ID" value="GEO03779.1"/>
    <property type="molecule type" value="Genomic_DNA"/>
</dbReference>
<evidence type="ECO:0000259" key="4">
    <source>
        <dbReference type="PROSITE" id="PS01124"/>
    </source>
</evidence>
<organism evidence="5 6">
    <name type="scientific">Adhaeribacter aerolatus</name>
    <dbReference type="NCBI Taxonomy" id="670289"/>
    <lineage>
        <taxon>Bacteria</taxon>
        <taxon>Pseudomonadati</taxon>
        <taxon>Bacteroidota</taxon>
        <taxon>Cytophagia</taxon>
        <taxon>Cytophagales</taxon>
        <taxon>Hymenobacteraceae</taxon>
        <taxon>Adhaeribacter</taxon>
    </lineage>
</organism>
<dbReference type="PANTHER" id="PTHR43280:SF32">
    <property type="entry name" value="TRANSCRIPTIONAL REGULATORY PROTEIN"/>
    <property type="match status" value="1"/>
</dbReference>
<dbReference type="SMART" id="SM00342">
    <property type="entry name" value="HTH_ARAC"/>
    <property type="match status" value="1"/>
</dbReference>
<dbReference type="InterPro" id="IPR018060">
    <property type="entry name" value="HTH_AraC"/>
</dbReference>
<evidence type="ECO:0000256" key="2">
    <source>
        <dbReference type="ARBA" id="ARBA00023125"/>
    </source>
</evidence>
<name>A0A512AVN6_9BACT</name>
<reference evidence="5 6" key="1">
    <citation type="submission" date="2019-07" db="EMBL/GenBank/DDBJ databases">
        <title>Whole genome shotgun sequence of Adhaeribacter aerolatus NBRC 106133.</title>
        <authorList>
            <person name="Hosoyama A."/>
            <person name="Uohara A."/>
            <person name="Ohji S."/>
            <person name="Ichikawa N."/>
        </authorList>
    </citation>
    <scope>NUCLEOTIDE SEQUENCE [LARGE SCALE GENOMIC DNA]</scope>
    <source>
        <strain evidence="5 6">NBRC 106133</strain>
    </source>
</reference>